<name>A0A1G6GQU1_9ACTN</name>
<protein>
    <submittedName>
        <fullName evidence="5">1,2-diacylglycerol 3-alpha-glucosyltransferase</fullName>
    </submittedName>
</protein>
<evidence type="ECO:0000256" key="1">
    <source>
        <dbReference type="ARBA" id="ARBA00022676"/>
    </source>
</evidence>
<dbReference type="EMBL" id="FMYF01000004">
    <property type="protein sequence ID" value="SDB83566.1"/>
    <property type="molecule type" value="Genomic_DNA"/>
</dbReference>
<proteinExistence type="predicted"/>
<organism evidence="5 6">
    <name type="scientific">Raineyella antarctica</name>
    <dbReference type="NCBI Taxonomy" id="1577474"/>
    <lineage>
        <taxon>Bacteria</taxon>
        <taxon>Bacillati</taxon>
        <taxon>Actinomycetota</taxon>
        <taxon>Actinomycetes</taxon>
        <taxon>Propionibacteriales</taxon>
        <taxon>Propionibacteriaceae</taxon>
        <taxon>Raineyella</taxon>
    </lineage>
</organism>
<dbReference type="Proteomes" id="UP000199086">
    <property type="component" value="Unassembled WGS sequence"/>
</dbReference>
<dbReference type="RefSeq" id="WP_092608729.1">
    <property type="nucleotide sequence ID" value="NZ_FMYF01000004.1"/>
</dbReference>
<evidence type="ECO:0000259" key="4">
    <source>
        <dbReference type="Pfam" id="PF13439"/>
    </source>
</evidence>
<dbReference type="GO" id="GO:1901137">
    <property type="term" value="P:carbohydrate derivative biosynthetic process"/>
    <property type="evidence" value="ECO:0007669"/>
    <property type="project" value="UniProtKB-ARBA"/>
</dbReference>
<dbReference type="OrthoDB" id="9790710at2"/>
<sequence>MNETTAEPLRVLLCTDWWGAVNGVVASVTTLKRELIRAGHDVRVLTLADGRSSHHEGDLYGLGSMPASLVYESARFGTLRQDPIQQDILRWAPQVVHSHTEFTTYVWARRLVRELQVPWVHTYHTIYEDYTHYYSPSLTVGKKVAATFSRRMLNRTDAVIAPTLKVSRLLTGYRVTPPIRVVPTGLDLDLFRPARSADERADVQALRKRLHIPEGDRVLVSVSRLAKEKNLEEVLKDFAASRVEAITLVVVGDGPHRSKLQELAAALGISRRVRFAGPVDHTEVPTYYRLGDVYVSASLSETQGLTYIEALACGLPLLCRRDPSLAGVVLDGVTGWQYDDSAGFDAALTRMLADPAQLGQLSRAAATHAERFSARAFGCSVLDVYASTQRRRHLRADRVLVAG</sequence>
<dbReference type="PANTHER" id="PTHR45947">
    <property type="entry name" value="SULFOQUINOVOSYL TRANSFERASE SQD2"/>
    <property type="match status" value="1"/>
</dbReference>
<reference evidence="5 6" key="1">
    <citation type="submission" date="2016-06" db="EMBL/GenBank/DDBJ databases">
        <authorList>
            <person name="Olsen C.W."/>
            <person name="Carey S."/>
            <person name="Hinshaw L."/>
            <person name="Karasin A.I."/>
        </authorList>
    </citation>
    <scope>NUCLEOTIDE SEQUENCE [LARGE SCALE GENOMIC DNA]</scope>
    <source>
        <strain evidence="5 6">LZ-22</strain>
    </source>
</reference>
<dbReference type="SUPFAM" id="SSF53756">
    <property type="entry name" value="UDP-Glycosyltransferase/glycogen phosphorylase"/>
    <property type="match status" value="1"/>
</dbReference>
<feature type="domain" description="Glycosyltransferase subfamily 4-like N-terminal" evidence="4">
    <location>
        <begin position="21"/>
        <end position="189"/>
    </location>
</feature>
<dbReference type="AlphaFoldDB" id="A0A1G6GQU1"/>
<evidence type="ECO:0000259" key="3">
    <source>
        <dbReference type="Pfam" id="PF00534"/>
    </source>
</evidence>
<dbReference type="Pfam" id="PF13439">
    <property type="entry name" value="Glyco_transf_4"/>
    <property type="match status" value="1"/>
</dbReference>
<evidence type="ECO:0000313" key="5">
    <source>
        <dbReference type="EMBL" id="SDB83566.1"/>
    </source>
</evidence>
<evidence type="ECO:0000313" key="6">
    <source>
        <dbReference type="Proteomes" id="UP000199086"/>
    </source>
</evidence>
<dbReference type="InterPro" id="IPR028098">
    <property type="entry name" value="Glyco_trans_4-like_N"/>
</dbReference>
<dbReference type="STRING" id="1577474.GA0111570_104159"/>
<dbReference type="InterPro" id="IPR001296">
    <property type="entry name" value="Glyco_trans_1"/>
</dbReference>
<evidence type="ECO:0000256" key="2">
    <source>
        <dbReference type="ARBA" id="ARBA00022679"/>
    </source>
</evidence>
<dbReference type="Gene3D" id="3.40.50.2000">
    <property type="entry name" value="Glycogen Phosphorylase B"/>
    <property type="match status" value="2"/>
</dbReference>
<dbReference type="PANTHER" id="PTHR45947:SF3">
    <property type="entry name" value="SULFOQUINOVOSYL TRANSFERASE SQD2"/>
    <property type="match status" value="1"/>
</dbReference>
<feature type="domain" description="Glycosyl transferase family 1" evidence="3">
    <location>
        <begin position="204"/>
        <end position="365"/>
    </location>
</feature>
<keyword evidence="1" id="KW-0328">Glycosyltransferase</keyword>
<accession>A0A1G6GQU1</accession>
<keyword evidence="2 5" id="KW-0808">Transferase</keyword>
<keyword evidence="6" id="KW-1185">Reference proteome</keyword>
<dbReference type="Pfam" id="PF00534">
    <property type="entry name" value="Glycos_transf_1"/>
    <property type="match status" value="1"/>
</dbReference>
<dbReference type="InterPro" id="IPR050194">
    <property type="entry name" value="Glycosyltransferase_grp1"/>
</dbReference>
<gene>
    <name evidence="5" type="ORF">GA0111570_104159</name>
</gene>
<dbReference type="GO" id="GO:0016758">
    <property type="term" value="F:hexosyltransferase activity"/>
    <property type="evidence" value="ECO:0007669"/>
    <property type="project" value="TreeGrafter"/>
</dbReference>